<name>A0A067M274_BOTB1</name>
<dbReference type="AlphaFoldDB" id="A0A067M274"/>
<feature type="region of interest" description="Disordered" evidence="1">
    <location>
        <begin position="456"/>
        <end position="478"/>
    </location>
</feature>
<dbReference type="Proteomes" id="UP000027195">
    <property type="component" value="Unassembled WGS sequence"/>
</dbReference>
<evidence type="ECO:0000313" key="2">
    <source>
        <dbReference type="EMBL" id="KDQ09833.1"/>
    </source>
</evidence>
<gene>
    <name evidence="2" type="ORF">BOTBODRAFT_178748</name>
</gene>
<proteinExistence type="predicted"/>
<keyword evidence="3" id="KW-1185">Reference proteome</keyword>
<dbReference type="EMBL" id="KL198074">
    <property type="protein sequence ID" value="KDQ09833.1"/>
    <property type="molecule type" value="Genomic_DNA"/>
</dbReference>
<feature type="compositionally biased region" description="Basic and acidic residues" evidence="1">
    <location>
        <begin position="460"/>
        <end position="477"/>
    </location>
</feature>
<accession>A0A067M274</accession>
<dbReference type="HOGENOM" id="CLU_467675_0_0_1"/>
<protein>
    <submittedName>
        <fullName evidence="2">Uncharacterized protein</fullName>
    </submittedName>
</protein>
<dbReference type="InParanoid" id="A0A067M274"/>
<reference evidence="3" key="1">
    <citation type="journal article" date="2014" name="Proc. Natl. Acad. Sci. U.S.A.">
        <title>Extensive sampling of basidiomycete genomes demonstrates inadequacy of the white-rot/brown-rot paradigm for wood decay fungi.</title>
        <authorList>
            <person name="Riley R."/>
            <person name="Salamov A.A."/>
            <person name="Brown D.W."/>
            <person name="Nagy L.G."/>
            <person name="Floudas D."/>
            <person name="Held B.W."/>
            <person name="Levasseur A."/>
            <person name="Lombard V."/>
            <person name="Morin E."/>
            <person name="Otillar R."/>
            <person name="Lindquist E.A."/>
            <person name="Sun H."/>
            <person name="LaButti K.M."/>
            <person name="Schmutz J."/>
            <person name="Jabbour D."/>
            <person name="Luo H."/>
            <person name="Baker S.E."/>
            <person name="Pisabarro A.G."/>
            <person name="Walton J.D."/>
            <person name="Blanchette R.A."/>
            <person name="Henrissat B."/>
            <person name="Martin F."/>
            <person name="Cullen D."/>
            <person name="Hibbett D.S."/>
            <person name="Grigoriev I.V."/>
        </authorList>
    </citation>
    <scope>NUCLEOTIDE SEQUENCE [LARGE SCALE GENOMIC DNA]</scope>
    <source>
        <strain evidence="3">FD-172 SS1</strain>
    </source>
</reference>
<sequence>MPKRNTAVTVIVEREIDMSESIELEETKVLRQKIEDATIGYAAFPICTRQLDHAYGFSRPLKREGVERLCASFVSGLKRIENPMIMAIEPARIQNLEEVRANRDPMVPSGITLKLGAGDTEQVSCIQGRQREGGFLEYVRVNEERGTPVSVDECWWWFLVMNKEMLDRQEYHLVKLHLASNRGLVTVPTTATEAWEHSWNIFMASGKTVEVDALLELGINADQQRLFVDEEVRDAVTTLVMHKAHLANWNWATLRKAVCGDFGIYFKACLANYAQLLNEIDEACGGDIGWCTPEVLARGLASCEGEESWLELLDSGEVLEVPGGMRGVLVVNDDKTVFFGPVLKQELTRVTPYREVISLISSWFDPMYYKRGPGTGGNVGHTTGNLADILDRMGLGCPSMYLEDLLKIISREGSLRELHHHLRRACGELAIHHRGTTQKAAAWAKERADYLKGQQKPQKKLVEMMSDKKGDSEEDRASRRRGWMRANAALVSKLVAIENAAKHSPLGVYAREAGGDCENGNRARHWKAFVGEALCCLRFEVRLTERLMARSKAWRNVWRCVKLHRDATRVDVTLWAEDYWMRV</sequence>
<evidence type="ECO:0000313" key="3">
    <source>
        <dbReference type="Proteomes" id="UP000027195"/>
    </source>
</evidence>
<evidence type="ECO:0000256" key="1">
    <source>
        <dbReference type="SAM" id="MobiDB-lite"/>
    </source>
</evidence>
<organism evidence="2 3">
    <name type="scientific">Botryobasidium botryosum (strain FD-172 SS1)</name>
    <dbReference type="NCBI Taxonomy" id="930990"/>
    <lineage>
        <taxon>Eukaryota</taxon>
        <taxon>Fungi</taxon>
        <taxon>Dikarya</taxon>
        <taxon>Basidiomycota</taxon>
        <taxon>Agaricomycotina</taxon>
        <taxon>Agaricomycetes</taxon>
        <taxon>Cantharellales</taxon>
        <taxon>Botryobasidiaceae</taxon>
        <taxon>Botryobasidium</taxon>
    </lineage>
</organism>